<feature type="transmembrane region" description="Helical" evidence="13">
    <location>
        <begin position="215"/>
        <end position="237"/>
    </location>
</feature>
<accession>A0A8C6XGE1</accession>
<evidence type="ECO:0000256" key="3">
    <source>
        <dbReference type="ARBA" id="ARBA00022606"/>
    </source>
</evidence>
<dbReference type="GO" id="GO:0004930">
    <property type="term" value="F:G protein-coupled receptor activity"/>
    <property type="evidence" value="ECO:0007669"/>
    <property type="project" value="UniProtKB-KW"/>
</dbReference>
<sequence length="329" mass="36834">MENWTSLLALIASTVIHCMMTAPSSLGLEDGKQKRFFLFILFTVVYISTLAENATIILLVRVDAQLAELPMYHFLGNFSLLEICYVTTTMPRMLFDLTSPQGIISFQACFLQFYIFYSLGSTEDFFLSAMALDRYLAICHPLYYPTVMSSRNCSKLVAGCWMVGFLAYAVPITLISRLSFCGSNVSDHFLCDQGLLTLACPPLGNAPLILFSMNIFIILGNLIFVTISYGVIIVTLIKSSNQSSRKKAFSTISIHIMVVTLFYGSVAGLYVAPSGEDQSCAAKIVTIFYTAVTPFLNPMIYCLRNNQIKEALGRLLRWMEQWLRKKITL</sequence>
<dbReference type="PANTHER" id="PTHR24242">
    <property type="entry name" value="G-PROTEIN COUPLED RECEPTOR"/>
    <property type="match status" value="1"/>
</dbReference>
<dbReference type="PANTHER" id="PTHR24242:SF227">
    <property type="entry name" value="OLFACTORY RECEPTOR"/>
    <property type="match status" value="1"/>
</dbReference>
<reference evidence="15" key="1">
    <citation type="submission" date="2025-08" db="UniProtKB">
        <authorList>
            <consortium name="Ensembl"/>
        </authorList>
    </citation>
    <scope>IDENTIFICATION</scope>
</reference>
<keyword evidence="12" id="KW-0807">Transducer</keyword>
<keyword evidence="4 13" id="KW-0812">Transmembrane</keyword>
<evidence type="ECO:0000313" key="16">
    <source>
        <dbReference type="Proteomes" id="UP000694559"/>
    </source>
</evidence>
<evidence type="ECO:0000256" key="9">
    <source>
        <dbReference type="ARBA" id="ARBA00023157"/>
    </source>
</evidence>
<evidence type="ECO:0000256" key="7">
    <source>
        <dbReference type="ARBA" id="ARBA00023040"/>
    </source>
</evidence>
<dbReference type="GO" id="GO:0004984">
    <property type="term" value="F:olfactory receptor activity"/>
    <property type="evidence" value="ECO:0007669"/>
    <property type="project" value="InterPro"/>
</dbReference>
<keyword evidence="8 13" id="KW-0472">Membrane</keyword>
<keyword evidence="2" id="KW-1003">Cell membrane</keyword>
<evidence type="ECO:0000256" key="5">
    <source>
        <dbReference type="ARBA" id="ARBA00022725"/>
    </source>
</evidence>
<dbReference type="Proteomes" id="UP000694559">
    <property type="component" value="Unplaced"/>
</dbReference>
<dbReference type="OrthoDB" id="9902777at2759"/>
<dbReference type="InterPro" id="IPR000276">
    <property type="entry name" value="GPCR_Rhodpsn"/>
</dbReference>
<name>A0A8C6XGE1_NAJNA</name>
<dbReference type="PRINTS" id="PR00245">
    <property type="entry name" value="OLFACTORYR"/>
</dbReference>
<dbReference type="PROSITE" id="PS50262">
    <property type="entry name" value="G_PROTEIN_RECEP_F1_2"/>
    <property type="match status" value="1"/>
</dbReference>
<dbReference type="InterPro" id="IPR017452">
    <property type="entry name" value="GPCR_Rhodpsn_7TM"/>
</dbReference>
<dbReference type="AlphaFoldDB" id="A0A8C6XGE1"/>
<evidence type="ECO:0000256" key="13">
    <source>
        <dbReference type="SAM" id="Phobius"/>
    </source>
</evidence>
<dbReference type="Pfam" id="PF13853">
    <property type="entry name" value="7tm_4"/>
    <property type="match status" value="1"/>
</dbReference>
<organism evidence="15 16">
    <name type="scientific">Naja naja</name>
    <name type="common">Indian cobra</name>
    <dbReference type="NCBI Taxonomy" id="35670"/>
    <lineage>
        <taxon>Eukaryota</taxon>
        <taxon>Metazoa</taxon>
        <taxon>Chordata</taxon>
        <taxon>Craniata</taxon>
        <taxon>Vertebrata</taxon>
        <taxon>Euteleostomi</taxon>
        <taxon>Lepidosauria</taxon>
        <taxon>Squamata</taxon>
        <taxon>Bifurcata</taxon>
        <taxon>Unidentata</taxon>
        <taxon>Episquamata</taxon>
        <taxon>Toxicofera</taxon>
        <taxon>Serpentes</taxon>
        <taxon>Colubroidea</taxon>
        <taxon>Elapidae</taxon>
        <taxon>Elapinae</taxon>
        <taxon>Naja</taxon>
    </lineage>
</organism>
<evidence type="ECO:0000313" key="15">
    <source>
        <dbReference type="Ensembl" id="ENSNNAP00000013825.1"/>
    </source>
</evidence>
<dbReference type="OMA" id="IIMLVRV"/>
<feature type="transmembrane region" description="Helical" evidence="13">
    <location>
        <begin position="156"/>
        <end position="180"/>
    </location>
</feature>
<dbReference type="GO" id="GO:0005886">
    <property type="term" value="C:plasma membrane"/>
    <property type="evidence" value="ECO:0007669"/>
    <property type="project" value="UniProtKB-SubCell"/>
</dbReference>
<dbReference type="SUPFAM" id="SSF81321">
    <property type="entry name" value="Family A G protein-coupled receptor-like"/>
    <property type="match status" value="1"/>
</dbReference>
<feature type="transmembrane region" description="Helical" evidence="13">
    <location>
        <begin position="6"/>
        <end position="24"/>
    </location>
</feature>
<keyword evidence="11" id="KW-0325">Glycoprotein</keyword>
<feature type="transmembrane region" description="Helical" evidence="13">
    <location>
        <begin position="249"/>
        <end position="272"/>
    </location>
</feature>
<evidence type="ECO:0000256" key="1">
    <source>
        <dbReference type="ARBA" id="ARBA00004651"/>
    </source>
</evidence>
<evidence type="ECO:0000256" key="8">
    <source>
        <dbReference type="ARBA" id="ARBA00023136"/>
    </source>
</evidence>
<evidence type="ECO:0000256" key="2">
    <source>
        <dbReference type="ARBA" id="ARBA00022475"/>
    </source>
</evidence>
<dbReference type="InterPro" id="IPR050939">
    <property type="entry name" value="Olfactory_GPCR1"/>
</dbReference>
<keyword evidence="10" id="KW-0675">Receptor</keyword>
<comment type="subcellular location">
    <subcellularLocation>
        <location evidence="1">Cell membrane</location>
        <topology evidence="1">Multi-pass membrane protein</topology>
    </subcellularLocation>
</comment>
<protein>
    <recommendedName>
        <fullName evidence="14">G-protein coupled receptors family 1 profile domain-containing protein</fullName>
    </recommendedName>
</protein>
<keyword evidence="6 13" id="KW-1133">Transmembrane helix</keyword>
<keyword evidence="3" id="KW-0716">Sensory transduction</keyword>
<keyword evidence="16" id="KW-1185">Reference proteome</keyword>
<feature type="transmembrane region" description="Helical" evidence="13">
    <location>
        <begin position="284"/>
        <end position="303"/>
    </location>
</feature>
<dbReference type="FunFam" id="1.20.1070.10:FF:000001">
    <property type="entry name" value="Olfactory receptor"/>
    <property type="match status" value="1"/>
</dbReference>
<keyword evidence="7" id="KW-0297">G-protein coupled receptor</keyword>
<keyword evidence="5" id="KW-0552">Olfaction</keyword>
<evidence type="ECO:0000256" key="10">
    <source>
        <dbReference type="ARBA" id="ARBA00023170"/>
    </source>
</evidence>
<keyword evidence="9" id="KW-1015">Disulfide bond</keyword>
<dbReference type="Ensembl" id="ENSNNAT00000014481.1">
    <property type="protein sequence ID" value="ENSNNAP00000013825.1"/>
    <property type="gene ID" value="ENSNNAG00000009332.1"/>
</dbReference>
<reference evidence="15" key="2">
    <citation type="submission" date="2025-09" db="UniProtKB">
        <authorList>
            <consortium name="Ensembl"/>
        </authorList>
    </citation>
    <scope>IDENTIFICATION</scope>
</reference>
<evidence type="ECO:0000256" key="12">
    <source>
        <dbReference type="ARBA" id="ARBA00023224"/>
    </source>
</evidence>
<feature type="domain" description="G-protein coupled receptors family 1 profile" evidence="14">
    <location>
        <begin position="52"/>
        <end position="301"/>
    </location>
</feature>
<dbReference type="GeneTree" id="ENSGT00940000154475"/>
<evidence type="ECO:0000256" key="11">
    <source>
        <dbReference type="ARBA" id="ARBA00023180"/>
    </source>
</evidence>
<dbReference type="PRINTS" id="PR00237">
    <property type="entry name" value="GPCRRHODOPSN"/>
</dbReference>
<proteinExistence type="predicted"/>
<feature type="transmembrane region" description="Helical" evidence="13">
    <location>
        <begin position="36"/>
        <end position="59"/>
    </location>
</feature>
<evidence type="ECO:0000259" key="14">
    <source>
        <dbReference type="PROSITE" id="PS50262"/>
    </source>
</evidence>
<evidence type="ECO:0000256" key="6">
    <source>
        <dbReference type="ARBA" id="ARBA00022989"/>
    </source>
</evidence>
<evidence type="ECO:0000256" key="4">
    <source>
        <dbReference type="ARBA" id="ARBA00022692"/>
    </source>
</evidence>
<dbReference type="InterPro" id="IPR000725">
    <property type="entry name" value="Olfact_rcpt"/>
</dbReference>
<feature type="transmembrane region" description="Helical" evidence="13">
    <location>
        <begin position="71"/>
        <end position="90"/>
    </location>
</feature>
<dbReference type="Gene3D" id="1.20.1070.10">
    <property type="entry name" value="Rhodopsin 7-helix transmembrane proteins"/>
    <property type="match status" value="1"/>
</dbReference>